<evidence type="ECO:0000313" key="6">
    <source>
        <dbReference type="Proteomes" id="UP001065549"/>
    </source>
</evidence>
<protein>
    <submittedName>
        <fullName evidence="5">MarR family transcriptional regulator</fullName>
    </submittedName>
</protein>
<keyword evidence="2" id="KW-0238">DNA-binding</keyword>
<name>A0A9J6QPB3_9FIRM</name>
<dbReference type="InterPro" id="IPR000835">
    <property type="entry name" value="HTH_MarR-typ"/>
</dbReference>
<feature type="domain" description="HTH marR-type" evidence="4">
    <location>
        <begin position="6"/>
        <end position="138"/>
    </location>
</feature>
<dbReference type="Proteomes" id="UP001065549">
    <property type="component" value="Unassembled WGS sequence"/>
</dbReference>
<comment type="caution">
    <text evidence="5">The sequence shown here is derived from an EMBL/GenBank/DDBJ whole genome shotgun (WGS) entry which is preliminary data.</text>
</comment>
<dbReference type="PRINTS" id="PR00598">
    <property type="entry name" value="HTHMARR"/>
</dbReference>
<organism evidence="5 6">
    <name type="scientific">Hominibacterium faecale</name>
    <dbReference type="NCBI Taxonomy" id="2839743"/>
    <lineage>
        <taxon>Bacteria</taxon>
        <taxon>Bacillati</taxon>
        <taxon>Bacillota</taxon>
        <taxon>Clostridia</taxon>
        <taxon>Peptostreptococcales</taxon>
        <taxon>Anaerovoracaceae</taxon>
        <taxon>Hominibacterium</taxon>
    </lineage>
</organism>
<dbReference type="PROSITE" id="PS50995">
    <property type="entry name" value="HTH_MARR_2"/>
    <property type="match status" value="1"/>
</dbReference>
<dbReference type="GO" id="GO:0003677">
    <property type="term" value="F:DNA binding"/>
    <property type="evidence" value="ECO:0007669"/>
    <property type="project" value="UniProtKB-KW"/>
</dbReference>
<dbReference type="EMBL" id="JAOSHN010000002">
    <property type="protein sequence ID" value="MCU7377709.1"/>
    <property type="molecule type" value="Genomic_DNA"/>
</dbReference>
<dbReference type="Pfam" id="PF01047">
    <property type="entry name" value="MarR"/>
    <property type="match status" value="1"/>
</dbReference>
<sequence length="143" mass="16532">MNGKLYSEIGRLMMAYGKQFRTFMKKALAPAELNMAEAMVLMLLYEKDGQSQDQLLEGVHYDKSVMTRTMQSLEKHEFLMRRKNPDDGRSWIFVLTKKGRQVKPQVLAALNEWCAIAFNGFSLEDSEALLNIMIRLQSNIEHL</sequence>
<evidence type="ECO:0000256" key="2">
    <source>
        <dbReference type="ARBA" id="ARBA00023125"/>
    </source>
</evidence>
<dbReference type="GO" id="GO:0003700">
    <property type="term" value="F:DNA-binding transcription factor activity"/>
    <property type="evidence" value="ECO:0007669"/>
    <property type="project" value="InterPro"/>
</dbReference>
<keyword evidence="1" id="KW-0805">Transcription regulation</keyword>
<keyword evidence="6" id="KW-1185">Reference proteome</keyword>
<evidence type="ECO:0000313" key="5">
    <source>
        <dbReference type="EMBL" id="MCU7377709.1"/>
    </source>
</evidence>
<dbReference type="PANTHER" id="PTHR42756">
    <property type="entry name" value="TRANSCRIPTIONAL REGULATOR, MARR"/>
    <property type="match status" value="1"/>
</dbReference>
<evidence type="ECO:0000259" key="4">
    <source>
        <dbReference type="PROSITE" id="PS50995"/>
    </source>
</evidence>
<keyword evidence="3" id="KW-0804">Transcription</keyword>
<dbReference type="InterPro" id="IPR036390">
    <property type="entry name" value="WH_DNA-bd_sf"/>
</dbReference>
<evidence type="ECO:0000256" key="1">
    <source>
        <dbReference type="ARBA" id="ARBA00023015"/>
    </source>
</evidence>
<dbReference type="SMART" id="SM00347">
    <property type="entry name" value="HTH_MARR"/>
    <property type="match status" value="1"/>
</dbReference>
<evidence type="ECO:0000256" key="3">
    <source>
        <dbReference type="ARBA" id="ARBA00023163"/>
    </source>
</evidence>
<dbReference type="AlphaFoldDB" id="A0A9J6QPB3"/>
<dbReference type="RefSeq" id="WP_148394858.1">
    <property type="nucleotide sequence ID" value="NZ_JAJAGH010000003.1"/>
</dbReference>
<accession>A0A9J6QPB3</accession>
<dbReference type="PANTHER" id="PTHR42756:SF1">
    <property type="entry name" value="TRANSCRIPTIONAL REPRESSOR OF EMRAB OPERON"/>
    <property type="match status" value="1"/>
</dbReference>
<dbReference type="InterPro" id="IPR036388">
    <property type="entry name" value="WH-like_DNA-bd_sf"/>
</dbReference>
<dbReference type="SUPFAM" id="SSF46785">
    <property type="entry name" value="Winged helix' DNA-binding domain"/>
    <property type="match status" value="1"/>
</dbReference>
<proteinExistence type="predicted"/>
<reference evidence="5" key="1">
    <citation type="submission" date="2022-09" db="EMBL/GenBank/DDBJ databases">
        <title>Culturomic study of gut microbiota in children with autism spectrum disorder.</title>
        <authorList>
            <person name="Efimov B.A."/>
            <person name="Chaplin A.V."/>
            <person name="Sokolova S.R."/>
            <person name="Pikina A.P."/>
            <person name="Korzhanova M."/>
            <person name="Belova V."/>
            <person name="Korostin D."/>
        </authorList>
    </citation>
    <scope>NUCLEOTIDE SEQUENCE</scope>
    <source>
        <strain evidence="5">ASD5510</strain>
    </source>
</reference>
<gene>
    <name evidence="5" type="ORF">OBO34_04985</name>
</gene>
<dbReference type="Gene3D" id="1.10.10.10">
    <property type="entry name" value="Winged helix-like DNA-binding domain superfamily/Winged helix DNA-binding domain"/>
    <property type="match status" value="1"/>
</dbReference>